<evidence type="ECO:0000256" key="1">
    <source>
        <dbReference type="ARBA" id="ARBA00022679"/>
    </source>
</evidence>
<dbReference type="InterPro" id="IPR051531">
    <property type="entry name" value="N-acetyltransferase"/>
</dbReference>
<dbReference type="Pfam" id="PF13302">
    <property type="entry name" value="Acetyltransf_3"/>
    <property type="match status" value="1"/>
</dbReference>
<evidence type="ECO:0000313" key="6">
    <source>
        <dbReference type="Proteomes" id="UP000242519"/>
    </source>
</evidence>
<evidence type="ECO:0000259" key="4">
    <source>
        <dbReference type="Pfam" id="PF13302"/>
    </source>
</evidence>
<dbReference type="InParanoid" id="A0A218ZHX5"/>
<reference evidence="5 6" key="1">
    <citation type="submission" date="2017-04" db="EMBL/GenBank/DDBJ databases">
        <title>Draft genome sequence of Marssonina coronaria NL1: causal agent of apple blotch.</title>
        <authorList>
            <person name="Cheng Q."/>
        </authorList>
    </citation>
    <scope>NUCLEOTIDE SEQUENCE [LARGE SCALE GENOMIC DNA]</scope>
    <source>
        <strain evidence="5 6">NL1</strain>
    </source>
</reference>
<keyword evidence="1" id="KW-0808">Transferase</keyword>
<gene>
    <name evidence="5" type="ORF">B2J93_6743</name>
</gene>
<dbReference type="InterPro" id="IPR000182">
    <property type="entry name" value="GNAT_dom"/>
</dbReference>
<dbReference type="STRING" id="503106.A0A218ZHX5"/>
<comment type="similarity">
    <text evidence="3">Belongs to the acetyltransferase family. RimJ subfamily.</text>
</comment>
<dbReference type="AlphaFoldDB" id="A0A218ZHX5"/>
<evidence type="ECO:0000256" key="2">
    <source>
        <dbReference type="ARBA" id="ARBA00023315"/>
    </source>
</evidence>
<name>A0A218ZHX5_9HELO</name>
<keyword evidence="6" id="KW-1185">Reference proteome</keyword>
<dbReference type="Gene3D" id="3.40.630.30">
    <property type="match status" value="1"/>
</dbReference>
<dbReference type="EMBL" id="MZNU01000020">
    <property type="protein sequence ID" value="OWP07163.1"/>
    <property type="molecule type" value="Genomic_DNA"/>
</dbReference>
<dbReference type="SUPFAM" id="SSF55729">
    <property type="entry name" value="Acyl-CoA N-acyltransferases (Nat)"/>
    <property type="match status" value="1"/>
</dbReference>
<evidence type="ECO:0000256" key="3">
    <source>
        <dbReference type="ARBA" id="ARBA00038502"/>
    </source>
</evidence>
<protein>
    <recommendedName>
        <fullName evidence="4">N-acetyltransferase domain-containing protein</fullName>
    </recommendedName>
</protein>
<sequence>MASKCPDTSLGISIRLDVPGGDYYLTPFREDDIQANYELMSQDAILDELIGVPKPYTLAHAESWVMTQLSNSAALLPIPTVSERNGAFFSPSPLACAQIPLQVIRHGSTMIGSCGLSLASCSPQRVEVGYWLSPAYHGQRIMYAACRALLRYAANEWGVRCVEGRADGGNERSARIIARLAWEARGAAEGEVQCVMGVEKWPENKKGGGERVVRRWDWTVEPEEGWECEIPTRAQANELCKRMWPDAASRDRLPLYLPVPRSNSTPSHSNDLEMQLQSAHTAARTALDPHFHRTPYRSDLSRRWPCVAYSSASAVGDIEETPRGGLRPTSST</sequence>
<dbReference type="OrthoDB" id="630895at2759"/>
<organism evidence="5 6">
    <name type="scientific">Diplocarpon coronariae</name>
    <dbReference type="NCBI Taxonomy" id="2795749"/>
    <lineage>
        <taxon>Eukaryota</taxon>
        <taxon>Fungi</taxon>
        <taxon>Dikarya</taxon>
        <taxon>Ascomycota</taxon>
        <taxon>Pezizomycotina</taxon>
        <taxon>Leotiomycetes</taxon>
        <taxon>Helotiales</taxon>
        <taxon>Drepanopezizaceae</taxon>
        <taxon>Diplocarpon</taxon>
    </lineage>
</organism>
<dbReference type="GO" id="GO:0016747">
    <property type="term" value="F:acyltransferase activity, transferring groups other than amino-acyl groups"/>
    <property type="evidence" value="ECO:0007669"/>
    <property type="project" value="InterPro"/>
</dbReference>
<dbReference type="PANTHER" id="PTHR43792">
    <property type="entry name" value="GNAT FAMILY, PUTATIVE (AFU_ORTHOLOGUE AFUA_3G00765)-RELATED-RELATED"/>
    <property type="match status" value="1"/>
</dbReference>
<proteinExistence type="inferred from homology"/>
<dbReference type="InterPro" id="IPR016181">
    <property type="entry name" value="Acyl_CoA_acyltransferase"/>
</dbReference>
<evidence type="ECO:0000313" key="5">
    <source>
        <dbReference type="EMBL" id="OWP07163.1"/>
    </source>
</evidence>
<keyword evidence="2" id="KW-0012">Acyltransferase</keyword>
<comment type="caution">
    <text evidence="5">The sequence shown here is derived from an EMBL/GenBank/DDBJ whole genome shotgun (WGS) entry which is preliminary data.</text>
</comment>
<dbReference type="PANTHER" id="PTHR43792:SF8">
    <property type="entry name" value="[RIBOSOMAL PROTEIN US5]-ALANINE N-ACETYLTRANSFERASE"/>
    <property type="match status" value="1"/>
</dbReference>
<feature type="domain" description="N-acetyltransferase" evidence="4">
    <location>
        <begin position="25"/>
        <end position="180"/>
    </location>
</feature>
<accession>A0A218ZHX5</accession>
<dbReference type="Proteomes" id="UP000242519">
    <property type="component" value="Unassembled WGS sequence"/>
</dbReference>